<feature type="region of interest" description="Disordered" evidence="1">
    <location>
        <begin position="31"/>
        <end position="50"/>
    </location>
</feature>
<dbReference type="EMBL" id="JBHTBS010000003">
    <property type="protein sequence ID" value="MFC7337174.1"/>
    <property type="molecule type" value="Genomic_DNA"/>
</dbReference>
<name>A0ABW2L7D5_9BACT</name>
<keyword evidence="2" id="KW-1133">Transmembrane helix</keyword>
<evidence type="ECO:0000256" key="1">
    <source>
        <dbReference type="SAM" id="MobiDB-lite"/>
    </source>
</evidence>
<evidence type="ECO:0000313" key="4">
    <source>
        <dbReference type="Proteomes" id="UP001596472"/>
    </source>
</evidence>
<protein>
    <submittedName>
        <fullName evidence="3">Uncharacterized protein</fullName>
    </submittedName>
</protein>
<keyword evidence="2" id="KW-0812">Transmembrane</keyword>
<proteinExistence type="predicted"/>
<accession>A0ABW2L7D5</accession>
<organism evidence="3 4">
    <name type="scientific">Haloferula chungangensis</name>
    <dbReference type="NCBI Taxonomy" id="1048331"/>
    <lineage>
        <taxon>Bacteria</taxon>
        <taxon>Pseudomonadati</taxon>
        <taxon>Verrucomicrobiota</taxon>
        <taxon>Verrucomicrobiia</taxon>
        <taxon>Verrucomicrobiales</taxon>
        <taxon>Verrucomicrobiaceae</taxon>
        <taxon>Haloferula</taxon>
    </lineage>
</organism>
<gene>
    <name evidence="3" type="ORF">ACFQY0_08290</name>
</gene>
<dbReference type="Proteomes" id="UP001596472">
    <property type="component" value="Unassembled WGS sequence"/>
</dbReference>
<feature type="transmembrane region" description="Helical" evidence="2">
    <location>
        <begin position="67"/>
        <end position="95"/>
    </location>
</feature>
<evidence type="ECO:0000313" key="3">
    <source>
        <dbReference type="EMBL" id="MFC7337174.1"/>
    </source>
</evidence>
<dbReference type="RefSeq" id="WP_379711257.1">
    <property type="nucleotide sequence ID" value="NZ_JBHTBS010000003.1"/>
</dbReference>
<comment type="caution">
    <text evidence="3">The sequence shown here is derived from an EMBL/GenBank/DDBJ whole genome shotgun (WGS) entry which is preliminary data.</text>
</comment>
<sequence length="123" mass="13192">MFPLQGPAEEAWWRGMPETIEAEVIEIDGVVPPKGPQNGTERSAGPHSAWSREGMRGRVINLDRRWWPLWVVLGIVAVVLAATVGLLLGVCYLVFSVIRMILRGLFGGLSDGGAGSGALRKGG</sequence>
<reference evidence="4" key="1">
    <citation type="journal article" date="2019" name="Int. J. Syst. Evol. Microbiol.">
        <title>The Global Catalogue of Microorganisms (GCM) 10K type strain sequencing project: providing services to taxonomists for standard genome sequencing and annotation.</title>
        <authorList>
            <consortium name="The Broad Institute Genomics Platform"/>
            <consortium name="The Broad Institute Genome Sequencing Center for Infectious Disease"/>
            <person name="Wu L."/>
            <person name="Ma J."/>
        </authorList>
    </citation>
    <scope>NUCLEOTIDE SEQUENCE [LARGE SCALE GENOMIC DNA]</scope>
    <source>
        <strain evidence="4">CGMCC 4.1467</strain>
    </source>
</reference>
<keyword evidence="4" id="KW-1185">Reference proteome</keyword>
<keyword evidence="2" id="KW-0472">Membrane</keyword>
<evidence type="ECO:0000256" key="2">
    <source>
        <dbReference type="SAM" id="Phobius"/>
    </source>
</evidence>